<proteinExistence type="predicted"/>
<accession>A0A0E9T2U7</accession>
<dbReference type="EMBL" id="GBXM01060658">
    <property type="protein sequence ID" value="JAH47919.1"/>
    <property type="molecule type" value="Transcribed_RNA"/>
</dbReference>
<protein>
    <submittedName>
        <fullName evidence="1">Uncharacterized protein</fullName>
    </submittedName>
</protein>
<organism evidence="1">
    <name type="scientific">Anguilla anguilla</name>
    <name type="common">European freshwater eel</name>
    <name type="synonym">Muraena anguilla</name>
    <dbReference type="NCBI Taxonomy" id="7936"/>
    <lineage>
        <taxon>Eukaryota</taxon>
        <taxon>Metazoa</taxon>
        <taxon>Chordata</taxon>
        <taxon>Craniata</taxon>
        <taxon>Vertebrata</taxon>
        <taxon>Euteleostomi</taxon>
        <taxon>Actinopterygii</taxon>
        <taxon>Neopterygii</taxon>
        <taxon>Teleostei</taxon>
        <taxon>Anguilliformes</taxon>
        <taxon>Anguillidae</taxon>
        <taxon>Anguilla</taxon>
    </lineage>
</organism>
<reference evidence="1" key="1">
    <citation type="submission" date="2014-11" db="EMBL/GenBank/DDBJ databases">
        <authorList>
            <person name="Amaro Gonzalez C."/>
        </authorList>
    </citation>
    <scope>NUCLEOTIDE SEQUENCE</scope>
</reference>
<reference evidence="1" key="2">
    <citation type="journal article" date="2015" name="Fish Shellfish Immunol.">
        <title>Early steps in the European eel (Anguilla anguilla)-Vibrio vulnificus interaction in the gills: Role of the RtxA13 toxin.</title>
        <authorList>
            <person name="Callol A."/>
            <person name="Pajuelo D."/>
            <person name="Ebbesson L."/>
            <person name="Teles M."/>
            <person name="MacKenzie S."/>
            <person name="Amaro C."/>
        </authorList>
    </citation>
    <scope>NUCLEOTIDE SEQUENCE</scope>
</reference>
<evidence type="ECO:0000313" key="1">
    <source>
        <dbReference type="EMBL" id="JAH47919.1"/>
    </source>
</evidence>
<sequence length="15" mass="1620">MGKSSVFLRPVLTGK</sequence>
<name>A0A0E9T2U7_ANGAN</name>